<organism evidence="3">
    <name type="scientific">bioreactor metagenome</name>
    <dbReference type="NCBI Taxonomy" id="1076179"/>
    <lineage>
        <taxon>unclassified sequences</taxon>
        <taxon>metagenomes</taxon>
        <taxon>ecological metagenomes</taxon>
    </lineage>
</organism>
<dbReference type="AlphaFoldDB" id="A0A644ZAQ8"/>
<feature type="compositionally biased region" description="Low complexity" evidence="1">
    <location>
        <begin position="365"/>
        <end position="382"/>
    </location>
</feature>
<feature type="region of interest" description="Disordered" evidence="1">
    <location>
        <begin position="184"/>
        <end position="240"/>
    </location>
</feature>
<evidence type="ECO:0000259" key="2">
    <source>
        <dbReference type="Pfam" id="PF18821"/>
    </source>
</evidence>
<feature type="region of interest" description="Disordered" evidence="1">
    <location>
        <begin position="121"/>
        <end position="161"/>
    </location>
</feature>
<name>A0A644ZAQ8_9ZZZZ</name>
<evidence type="ECO:0000313" key="3">
    <source>
        <dbReference type="EMBL" id="MPM36971.1"/>
    </source>
</evidence>
<dbReference type="EMBL" id="VSSQ01007786">
    <property type="protein sequence ID" value="MPM36971.1"/>
    <property type="molecule type" value="Genomic_DNA"/>
</dbReference>
<comment type="caution">
    <text evidence="3">The sequence shown here is derived from an EMBL/GenBank/DDBJ whole genome shotgun (WGS) entry which is preliminary data.</text>
</comment>
<feature type="region of interest" description="Disordered" evidence="1">
    <location>
        <begin position="340"/>
        <end position="394"/>
    </location>
</feature>
<feature type="region of interest" description="Disordered" evidence="1">
    <location>
        <begin position="407"/>
        <end position="465"/>
    </location>
</feature>
<reference evidence="3" key="1">
    <citation type="submission" date="2019-08" db="EMBL/GenBank/DDBJ databases">
        <authorList>
            <person name="Kucharzyk K."/>
            <person name="Murdoch R.W."/>
            <person name="Higgins S."/>
            <person name="Loffler F."/>
        </authorList>
    </citation>
    <scope>NUCLEOTIDE SEQUENCE</scope>
</reference>
<accession>A0A644ZAQ8</accession>
<feature type="compositionally biased region" description="Basic and acidic residues" evidence="1">
    <location>
        <begin position="384"/>
        <end position="393"/>
    </location>
</feature>
<gene>
    <name evidence="3" type="ORF">SDC9_83575</name>
</gene>
<feature type="compositionally biased region" description="Basic and acidic residues" evidence="1">
    <location>
        <begin position="451"/>
        <end position="465"/>
    </location>
</feature>
<proteinExistence type="predicted"/>
<protein>
    <recommendedName>
        <fullName evidence="2">Large polyvalent protein-associated domain-containing protein</fullName>
    </recommendedName>
</protein>
<feature type="compositionally biased region" description="Basic and acidic residues" evidence="1">
    <location>
        <begin position="340"/>
        <end position="364"/>
    </location>
</feature>
<feature type="compositionally biased region" description="Basic and acidic residues" evidence="1">
    <location>
        <begin position="197"/>
        <end position="212"/>
    </location>
</feature>
<evidence type="ECO:0000256" key="1">
    <source>
        <dbReference type="SAM" id="MobiDB-lite"/>
    </source>
</evidence>
<dbReference type="Pfam" id="PF18821">
    <property type="entry name" value="LPD7"/>
    <property type="match status" value="1"/>
</dbReference>
<feature type="domain" description="Large polyvalent protein-associated" evidence="2">
    <location>
        <begin position="252"/>
        <end position="342"/>
    </location>
</feature>
<feature type="compositionally biased region" description="Basic and acidic residues" evidence="1">
    <location>
        <begin position="124"/>
        <end position="161"/>
    </location>
</feature>
<dbReference type="InterPro" id="IPR040677">
    <property type="entry name" value="LPD7"/>
</dbReference>
<feature type="compositionally biased region" description="Basic and acidic residues" evidence="1">
    <location>
        <begin position="407"/>
        <end position="431"/>
    </location>
</feature>
<sequence>MAEINKGNAPEVDANLKKQIDGLKQVTTELNSAMRGPAVGIIEIDGKPATAVKYERSEKDGQPAYNVSFTMDNKTVAKLKGLDDIDLENAVGEKNAKAIREAEAEKGTLKGAALANEYGLSPEENARRIAEKEDRKQAEFDRMQPDDPTEKNVVSHEPEKLEEIDVDEALARVARMREAERQQRLAAEQNQLGQQAEGKRIKVENLSEKAQEQGDANRIAERTGADTAYPEQVSTEREKNRQVELMQQVHQQFRVSGAKFHFKDQPQRVAFKDKGPRMVSASNDERVAHAMATMAEAKGWKTIRVSGHPDFQREVWMEANLRGIEVRGFKPQEKDLKELEARRDLRSKNVVEHEATQTRQDAQKGRQGAQQDAGKAQAAPQPEKAPERSDKAKVVAAVAAEVLAEKVKDPKQRDAIMKAINERLEQREKAGKVPSVPVYDKAAPTTQQQPERSRPQVERNAERTR</sequence>